<dbReference type="OrthoDB" id="7510738at2759"/>
<keyword evidence="1" id="KW-0548">Nucleotidyltransferase</keyword>
<dbReference type="EMBL" id="BGZK01000727">
    <property type="protein sequence ID" value="GBP58120.1"/>
    <property type="molecule type" value="Genomic_DNA"/>
</dbReference>
<keyword evidence="2" id="KW-1185">Reference proteome</keyword>
<keyword evidence="1" id="KW-0808">Transferase</keyword>
<dbReference type="AlphaFoldDB" id="A0A4C1X4Q5"/>
<comment type="caution">
    <text evidence="1">The sequence shown here is derived from an EMBL/GenBank/DDBJ whole genome shotgun (WGS) entry which is preliminary data.</text>
</comment>
<dbReference type="Proteomes" id="UP000299102">
    <property type="component" value="Unassembled WGS sequence"/>
</dbReference>
<accession>A0A4C1X4Q5</accession>
<protein>
    <submittedName>
        <fullName evidence="1">Ethanolamine-phosphate cytidylyltransferase</fullName>
    </submittedName>
</protein>
<name>A0A4C1X4Q5_EUMVA</name>
<dbReference type="GO" id="GO:0016779">
    <property type="term" value="F:nucleotidyltransferase activity"/>
    <property type="evidence" value="ECO:0007669"/>
    <property type="project" value="UniProtKB-KW"/>
</dbReference>
<proteinExistence type="predicted"/>
<dbReference type="STRING" id="151549.A0A4C1X4Q5"/>
<sequence length="111" mass="12771">MNGVEERSLDLRSRSHARLRRNATMSHAFSCVQPAFIDLKGVITSKSTLNSGNTMTTDDIVQRIIRHRLEFEERNSKKEKKEKAVIKVMEKRQIKENGDYKPGKDNLINNA</sequence>
<dbReference type="Gene3D" id="3.40.50.620">
    <property type="entry name" value="HUPs"/>
    <property type="match status" value="1"/>
</dbReference>
<organism evidence="1 2">
    <name type="scientific">Eumeta variegata</name>
    <name type="common">Bagworm moth</name>
    <name type="synonym">Eumeta japonica</name>
    <dbReference type="NCBI Taxonomy" id="151549"/>
    <lineage>
        <taxon>Eukaryota</taxon>
        <taxon>Metazoa</taxon>
        <taxon>Ecdysozoa</taxon>
        <taxon>Arthropoda</taxon>
        <taxon>Hexapoda</taxon>
        <taxon>Insecta</taxon>
        <taxon>Pterygota</taxon>
        <taxon>Neoptera</taxon>
        <taxon>Endopterygota</taxon>
        <taxon>Lepidoptera</taxon>
        <taxon>Glossata</taxon>
        <taxon>Ditrysia</taxon>
        <taxon>Tineoidea</taxon>
        <taxon>Psychidae</taxon>
        <taxon>Oiketicinae</taxon>
        <taxon>Eumeta</taxon>
    </lineage>
</organism>
<gene>
    <name evidence="1" type="primary">Pcyt2</name>
    <name evidence="1" type="ORF">EVAR_40664_1</name>
</gene>
<evidence type="ECO:0000313" key="1">
    <source>
        <dbReference type="EMBL" id="GBP58120.1"/>
    </source>
</evidence>
<reference evidence="1 2" key="1">
    <citation type="journal article" date="2019" name="Commun. Biol.">
        <title>The bagworm genome reveals a unique fibroin gene that provides high tensile strength.</title>
        <authorList>
            <person name="Kono N."/>
            <person name="Nakamura H."/>
            <person name="Ohtoshi R."/>
            <person name="Tomita M."/>
            <person name="Numata K."/>
            <person name="Arakawa K."/>
        </authorList>
    </citation>
    <scope>NUCLEOTIDE SEQUENCE [LARGE SCALE GENOMIC DNA]</scope>
</reference>
<dbReference type="InterPro" id="IPR014729">
    <property type="entry name" value="Rossmann-like_a/b/a_fold"/>
</dbReference>
<evidence type="ECO:0000313" key="2">
    <source>
        <dbReference type="Proteomes" id="UP000299102"/>
    </source>
</evidence>